<keyword evidence="2" id="KW-1185">Reference proteome</keyword>
<evidence type="ECO:0000313" key="1">
    <source>
        <dbReference type="EMBL" id="EDY22329.1"/>
    </source>
</evidence>
<organism evidence="1 2">
    <name type="scientific">Chthoniobacter flavus Ellin428</name>
    <dbReference type="NCBI Taxonomy" id="497964"/>
    <lineage>
        <taxon>Bacteria</taxon>
        <taxon>Pseudomonadati</taxon>
        <taxon>Verrucomicrobiota</taxon>
        <taxon>Spartobacteria</taxon>
        <taxon>Chthoniobacterales</taxon>
        <taxon>Chthoniobacteraceae</taxon>
        <taxon>Chthoniobacter</taxon>
    </lineage>
</organism>
<dbReference type="InParanoid" id="B4CUU1"/>
<dbReference type="SUPFAM" id="SSF55008">
    <property type="entry name" value="HMA, heavy metal-associated domain"/>
    <property type="match status" value="1"/>
</dbReference>
<dbReference type="Proteomes" id="UP000005824">
    <property type="component" value="Unassembled WGS sequence"/>
</dbReference>
<dbReference type="RefSeq" id="WP_006977781.1">
    <property type="nucleotide sequence ID" value="NZ_ABVL01000001.1"/>
</dbReference>
<comment type="caution">
    <text evidence="1">The sequence shown here is derived from an EMBL/GenBank/DDBJ whole genome shotgun (WGS) entry which is preliminary data.</text>
</comment>
<dbReference type="AlphaFoldDB" id="B4CUU1"/>
<dbReference type="GO" id="GO:0046872">
    <property type="term" value="F:metal ion binding"/>
    <property type="evidence" value="ECO:0007669"/>
    <property type="project" value="InterPro"/>
</dbReference>
<reference evidence="1 2" key="1">
    <citation type="journal article" date="2011" name="J. Bacteriol.">
        <title>Genome sequence of Chthoniobacter flavus Ellin428, an aerobic heterotrophic soil bacterium.</title>
        <authorList>
            <person name="Kant R."/>
            <person name="van Passel M.W."/>
            <person name="Palva A."/>
            <person name="Lucas S."/>
            <person name="Lapidus A."/>
            <person name="Glavina Del Rio T."/>
            <person name="Dalin E."/>
            <person name="Tice H."/>
            <person name="Bruce D."/>
            <person name="Goodwin L."/>
            <person name="Pitluck S."/>
            <person name="Larimer F.W."/>
            <person name="Land M.L."/>
            <person name="Hauser L."/>
            <person name="Sangwan P."/>
            <person name="de Vos W.M."/>
            <person name="Janssen P.H."/>
            <person name="Smidt H."/>
        </authorList>
    </citation>
    <scope>NUCLEOTIDE SEQUENCE [LARGE SCALE GENOMIC DNA]</scope>
    <source>
        <strain evidence="1 2">Ellin428</strain>
    </source>
</reference>
<dbReference type="InterPro" id="IPR036163">
    <property type="entry name" value="HMA_dom_sf"/>
</dbReference>
<sequence length="95" mass="10165">MLDPSSSPIPPELQVLLDLELTIQGLNSAVAQQRLETALADISGMESLSFFEGKLAIRYEPEKVTRTQIFERIGAAGFQIAAAESAPPSPPVVAQ</sequence>
<gene>
    <name evidence="1" type="ORF">CfE428DRAFT_0454</name>
</gene>
<protein>
    <submittedName>
        <fullName evidence="1">Uncharacterized protein</fullName>
    </submittedName>
</protein>
<dbReference type="Gene3D" id="3.30.70.100">
    <property type="match status" value="1"/>
</dbReference>
<proteinExistence type="predicted"/>
<evidence type="ECO:0000313" key="2">
    <source>
        <dbReference type="Proteomes" id="UP000005824"/>
    </source>
</evidence>
<accession>B4CUU1</accession>
<dbReference type="EMBL" id="ABVL01000001">
    <property type="protein sequence ID" value="EDY22329.1"/>
    <property type="molecule type" value="Genomic_DNA"/>
</dbReference>
<name>B4CUU1_9BACT</name>